<dbReference type="PANTHER" id="PTHR41368">
    <property type="entry name" value="PROTEIN YGHO"/>
    <property type="match status" value="1"/>
</dbReference>
<proteinExistence type="predicted"/>
<accession>A0A6I6G8T5</accession>
<evidence type="ECO:0008006" key="3">
    <source>
        <dbReference type="Google" id="ProtNLM"/>
    </source>
</evidence>
<evidence type="ECO:0000313" key="2">
    <source>
        <dbReference type="Proteomes" id="UP000426027"/>
    </source>
</evidence>
<reference evidence="1 2" key="1">
    <citation type="submission" date="2019-11" db="EMBL/GenBank/DDBJ databases">
        <authorList>
            <person name="Im W.T."/>
        </authorList>
    </citation>
    <scope>NUCLEOTIDE SEQUENCE [LARGE SCALE GENOMIC DNA]</scope>
    <source>
        <strain evidence="1 2">SB-02</strain>
    </source>
</reference>
<gene>
    <name evidence="1" type="ORF">GLV81_13255</name>
</gene>
<dbReference type="KEGG" id="fls:GLV81_13255"/>
<dbReference type="Proteomes" id="UP000426027">
    <property type="component" value="Chromosome"/>
</dbReference>
<keyword evidence="2" id="KW-1185">Reference proteome</keyword>
<dbReference type="PANTHER" id="PTHR41368:SF1">
    <property type="entry name" value="PROTEIN YGHO"/>
    <property type="match status" value="1"/>
</dbReference>
<name>A0A6I6G8T5_9BACT</name>
<dbReference type="InterPro" id="IPR016181">
    <property type="entry name" value="Acyl_CoA_acyltransferase"/>
</dbReference>
<protein>
    <recommendedName>
        <fullName evidence="3">GNAT family N-acetyltransferase</fullName>
    </recommendedName>
</protein>
<dbReference type="SUPFAM" id="SSF55729">
    <property type="entry name" value="Acyl-CoA N-acyltransferases (Nat)"/>
    <property type="match status" value="1"/>
</dbReference>
<sequence>MQVIEVTNAAQAKSFIEVFPALYKEDPNFIRPLDKDVAEVFDESKNKTFRFGSVKRWLLQDDSGKYIGRIAAFVNKRYKNKGDEQPTGGFGFFDCINNQEAANLLLDTAKNWLQEQGMQAMDGPINFGERDKWWGLLIEGFDPPLYGMNYNAPYYKTLLENYGCEVFFYQNCYAREVRPRLPEKFFTAHAKIEAMGGFVAKRADKNNLEKAAQDFCTVYNKAWAQHEGNKQMALPVAIKMFYSMKPIMDTDLVWFVYYQNEPVAMYICLPDLNQVFKYLDGQFNWWAKLKFVFYKWRGVIKNFTGIVFGIVPEWQGSGVDYYMIVEASKILQNPKTGKYLYTELQWQGDFNPKMNNISKNLGFTLSRRLATYRYLFDRTKEFKRHPIL</sequence>
<dbReference type="AlphaFoldDB" id="A0A6I6G8T5"/>
<dbReference type="RefSeq" id="WP_157479290.1">
    <property type="nucleotide sequence ID" value="NZ_CP046566.1"/>
</dbReference>
<evidence type="ECO:0000313" key="1">
    <source>
        <dbReference type="EMBL" id="QGW28937.1"/>
    </source>
</evidence>
<dbReference type="EMBL" id="CP046566">
    <property type="protein sequence ID" value="QGW28937.1"/>
    <property type="molecule type" value="Genomic_DNA"/>
</dbReference>
<organism evidence="1 2">
    <name type="scientific">Phnomibacter ginsenosidimutans</name>
    <dbReference type="NCBI Taxonomy" id="2676868"/>
    <lineage>
        <taxon>Bacteria</taxon>
        <taxon>Pseudomonadati</taxon>
        <taxon>Bacteroidota</taxon>
        <taxon>Chitinophagia</taxon>
        <taxon>Chitinophagales</taxon>
        <taxon>Chitinophagaceae</taxon>
        <taxon>Phnomibacter</taxon>
    </lineage>
</organism>
<dbReference type="InterPro" id="IPR039968">
    <property type="entry name" value="BcerS-like"/>
</dbReference>